<evidence type="ECO:0000313" key="14">
    <source>
        <dbReference type="Proteomes" id="UP000437068"/>
    </source>
</evidence>
<evidence type="ECO:0000313" key="3">
    <source>
        <dbReference type="EMBL" id="KAE8930436.1"/>
    </source>
</evidence>
<evidence type="ECO:0000313" key="5">
    <source>
        <dbReference type="EMBL" id="KAE9091178.1"/>
    </source>
</evidence>
<evidence type="ECO:0000313" key="13">
    <source>
        <dbReference type="Proteomes" id="UP000433483"/>
    </source>
</evidence>
<comment type="caution">
    <text evidence="8">The sequence shown here is derived from an EMBL/GenBank/DDBJ whole genome shotgun (WGS) entry which is preliminary data.</text>
</comment>
<organism evidence="8 13">
    <name type="scientific">Phytophthora fragariae</name>
    <dbReference type="NCBI Taxonomy" id="53985"/>
    <lineage>
        <taxon>Eukaryota</taxon>
        <taxon>Sar</taxon>
        <taxon>Stramenopiles</taxon>
        <taxon>Oomycota</taxon>
        <taxon>Peronosporomycetes</taxon>
        <taxon>Peronosporales</taxon>
        <taxon>Peronosporaceae</taxon>
        <taxon>Phytophthora</taxon>
    </lineage>
</organism>
<dbReference type="EMBL" id="QXFX01001386">
    <property type="protein sequence ID" value="KAE9091178.1"/>
    <property type="molecule type" value="Genomic_DNA"/>
</dbReference>
<name>A0A6A3WYH5_9STRA</name>
<reference evidence="12 13" key="1">
    <citation type="submission" date="2018-08" db="EMBL/GenBank/DDBJ databases">
        <title>Genomic investigation of the strawberry pathogen Phytophthora fragariae indicates pathogenicity is determined by transcriptional variation in three key races.</title>
        <authorList>
            <person name="Adams T.M."/>
            <person name="Armitage A.D."/>
            <person name="Sobczyk M.K."/>
            <person name="Bates H.J."/>
            <person name="Dunwell J.M."/>
            <person name="Nellist C.F."/>
            <person name="Harrison R.J."/>
        </authorList>
    </citation>
    <scope>NUCLEOTIDE SEQUENCE [LARGE SCALE GENOMIC DNA]</scope>
    <source>
        <strain evidence="11 14">A4</strain>
        <strain evidence="10 15">BC-1</strain>
        <strain evidence="9 19">BC-23</strain>
        <strain evidence="8 13">NOV-27</strain>
        <strain evidence="7 16">NOV-5</strain>
        <strain evidence="6 17">NOV-71</strain>
        <strain evidence="3 12">NOV-9</strain>
        <strain evidence="5 20">ONT-3</strain>
        <strain evidence="4 18">SCRP245</strain>
    </source>
</reference>
<dbReference type="EMBL" id="QXGA01001347">
    <property type="protein sequence ID" value="KAE9121551.1"/>
    <property type="molecule type" value="Genomic_DNA"/>
</dbReference>
<accession>A0A6A3WYH5</accession>
<dbReference type="EMBL" id="QXFZ01001398">
    <property type="protein sequence ID" value="KAE9091204.1"/>
    <property type="molecule type" value="Genomic_DNA"/>
</dbReference>
<evidence type="ECO:0000313" key="8">
    <source>
        <dbReference type="EMBL" id="KAE9191677.1"/>
    </source>
</evidence>
<evidence type="ECO:0000313" key="19">
    <source>
        <dbReference type="Proteomes" id="UP000476176"/>
    </source>
</evidence>
<dbReference type="Proteomes" id="UP000429523">
    <property type="component" value="Unassembled WGS sequence"/>
</dbReference>
<evidence type="ECO:0000256" key="2">
    <source>
        <dbReference type="SAM" id="SignalP"/>
    </source>
</evidence>
<dbReference type="EMBL" id="QXGF01001380">
    <property type="protein sequence ID" value="KAE8930436.1"/>
    <property type="molecule type" value="Genomic_DNA"/>
</dbReference>
<evidence type="ECO:0000313" key="12">
    <source>
        <dbReference type="Proteomes" id="UP000429523"/>
    </source>
</evidence>
<feature type="chain" id="PRO_5036380840" description="Secreted protein" evidence="2">
    <location>
        <begin position="25"/>
        <end position="89"/>
    </location>
</feature>
<dbReference type="EMBL" id="QXGD01001429">
    <property type="protein sequence ID" value="KAE9206318.1"/>
    <property type="molecule type" value="Genomic_DNA"/>
</dbReference>
<evidence type="ECO:0000313" key="11">
    <source>
        <dbReference type="EMBL" id="KAE9294452.1"/>
    </source>
</evidence>
<dbReference type="Proteomes" id="UP000440732">
    <property type="component" value="Unassembled WGS sequence"/>
</dbReference>
<evidence type="ECO:0000313" key="15">
    <source>
        <dbReference type="Proteomes" id="UP000440367"/>
    </source>
</evidence>
<evidence type="ECO:0000313" key="10">
    <source>
        <dbReference type="EMBL" id="KAE9206318.1"/>
    </source>
</evidence>
<dbReference type="EMBL" id="QXGE01001311">
    <property type="protein sequence ID" value="KAE9294452.1"/>
    <property type="molecule type" value="Genomic_DNA"/>
</dbReference>
<gene>
    <name evidence="11" type="ORF">PF001_g17769</name>
    <name evidence="10" type="ORF">PF002_g20049</name>
    <name evidence="9" type="ORF">PF004_g17561</name>
    <name evidence="8" type="ORF">PF005_g18750</name>
    <name evidence="7" type="ORF">PF006_g17867</name>
    <name evidence="6" type="ORF">PF007_g18973</name>
    <name evidence="3" type="ORF">PF009_g19476</name>
    <name evidence="5" type="ORF">PF010_g18287</name>
    <name evidence="4" type="ORF">PF011_g17718</name>
</gene>
<dbReference type="Proteomes" id="UP000437068">
    <property type="component" value="Unassembled WGS sequence"/>
</dbReference>
<dbReference type="AlphaFoldDB" id="A0A6A3WYH5"/>
<evidence type="ECO:0000313" key="17">
    <source>
        <dbReference type="Proteomes" id="UP000441208"/>
    </source>
</evidence>
<evidence type="ECO:0000313" key="7">
    <source>
        <dbReference type="EMBL" id="KAE9121551.1"/>
    </source>
</evidence>
<dbReference type="Proteomes" id="UP000476176">
    <property type="component" value="Unassembled WGS sequence"/>
</dbReference>
<sequence>MFRAILICWARIPALLTRVRGCLALIGTDRTDPNHTALLCPHSRFAPSVAGRGDKRQPSRQSSRKLPVAGNQASTGAAGCPIASSVSLL</sequence>
<dbReference type="Proteomes" id="UP000440367">
    <property type="component" value="Unassembled WGS sequence"/>
</dbReference>
<feature type="region of interest" description="Disordered" evidence="1">
    <location>
        <begin position="47"/>
        <end position="89"/>
    </location>
</feature>
<evidence type="ECO:0000313" key="18">
    <source>
        <dbReference type="Proteomes" id="UP000460718"/>
    </source>
</evidence>
<evidence type="ECO:0000313" key="16">
    <source>
        <dbReference type="Proteomes" id="UP000440732"/>
    </source>
</evidence>
<dbReference type="EMBL" id="QXGB01001386">
    <property type="protein sequence ID" value="KAE9191677.1"/>
    <property type="molecule type" value="Genomic_DNA"/>
</dbReference>
<proteinExistence type="predicted"/>
<keyword evidence="2" id="KW-0732">Signal</keyword>
<evidence type="ECO:0000313" key="4">
    <source>
        <dbReference type="EMBL" id="KAE8992000.1"/>
    </source>
</evidence>
<dbReference type="Proteomes" id="UP000433483">
    <property type="component" value="Unassembled WGS sequence"/>
</dbReference>
<keyword evidence="13" id="KW-1185">Reference proteome</keyword>
<feature type="signal peptide" evidence="2">
    <location>
        <begin position="1"/>
        <end position="24"/>
    </location>
</feature>
<evidence type="ECO:0000313" key="20">
    <source>
        <dbReference type="Proteomes" id="UP000488956"/>
    </source>
</evidence>
<evidence type="ECO:0008006" key="21">
    <source>
        <dbReference type="Google" id="ProtNLM"/>
    </source>
</evidence>
<dbReference type="EMBL" id="QXFW01001361">
    <property type="protein sequence ID" value="KAE8992000.1"/>
    <property type="molecule type" value="Genomic_DNA"/>
</dbReference>
<dbReference type="Proteomes" id="UP000441208">
    <property type="component" value="Unassembled WGS sequence"/>
</dbReference>
<protein>
    <recommendedName>
        <fullName evidence="21">Secreted protein</fullName>
    </recommendedName>
</protein>
<evidence type="ECO:0000313" key="9">
    <source>
        <dbReference type="EMBL" id="KAE9205537.1"/>
    </source>
</evidence>
<dbReference type="Proteomes" id="UP000460718">
    <property type="component" value="Unassembled WGS sequence"/>
</dbReference>
<dbReference type="EMBL" id="QXGC01001323">
    <property type="protein sequence ID" value="KAE9205537.1"/>
    <property type="molecule type" value="Genomic_DNA"/>
</dbReference>
<evidence type="ECO:0000256" key="1">
    <source>
        <dbReference type="SAM" id="MobiDB-lite"/>
    </source>
</evidence>
<dbReference type="Proteomes" id="UP000488956">
    <property type="component" value="Unassembled WGS sequence"/>
</dbReference>
<evidence type="ECO:0000313" key="6">
    <source>
        <dbReference type="EMBL" id="KAE9091204.1"/>
    </source>
</evidence>